<reference evidence="2" key="1">
    <citation type="journal article" date="2016" name="Nature">
        <title>Genome evolution in the allotetraploid frog Xenopus laevis.</title>
        <authorList>
            <person name="Session A.M."/>
            <person name="Uno Y."/>
            <person name="Kwon T."/>
            <person name="Chapman J.A."/>
            <person name="Toyoda A."/>
            <person name="Takahashi S."/>
            <person name="Fukui A."/>
            <person name="Hikosaka A."/>
            <person name="Suzuki A."/>
            <person name="Kondo M."/>
            <person name="van Heeringen S.J."/>
            <person name="Quigley I."/>
            <person name="Heinz S."/>
            <person name="Ogino H."/>
            <person name="Ochi H."/>
            <person name="Hellsten U."/>
            <person name="Lyons J.B."/>
            <person name="Simakov O."/>
            <person name="Putnam N."/>
            <person name="Stites J."/>
            <person name="Kuroki Y."/>
            <person name="Tanaka T."/>
            <person name="Michiue T."/>
            <person name="Watanabe M."/>
            <person name="Bogdanovic O."/>
            <person name="Lister R."/>
            <person name="Georgiou G."/>
            <person name="Paranjpe S.S."/>
            <person name="van Kruijsbergen I."/>
            <person name="Shu S."/>
            <person name="Carlson J."/>
            <person name="Kinoshita T."/>
            <person name="Ohta Y."/>
            <person name="Mawaribuchi S."/>
            <person name="Jenkins J."/>
            <person name="Grimwood J."/>
            <person name="Schmutz J."/>
            <person name="Mitros T."/>
            <person name="Mozaffari S.V."/>
            <person name="Suzuki Y."/>
            <person name="Haramoto Y."/>
            <person name="Yamamoto T.S."/>
            <person name="Takagi C."/>
            <person name="Heald R."/>
            <person name="Miller K."/>
            <person name="Haudenschild C."/>
            <person name="Kitzman J."/>
            <person name="Nakayama T."/>
            <person name="Izutsu Y."/>
            <person name="Robert J."/>
            <person name="Fortriede J."/>
            <person name="Burns K."/>
            <person name="Lotay V."/>
            <person name="Karimi K."/>
            <person name="Yasuoka Y."/>
            <person name="Dichmann D.S."/>
            <person name="Flajnik M.F."/>
            <person name="Houston D.W."/>
            <person name="Shendure J."/>
            <person name="DuPasquier L."/>
            <person name="Vize P.D."/>
            <person name="Zorn A.M."/>
            <person name="Ito M."/>
            <person name="Marcotte E.M."/>
            <person name="Wallingford J.B."/>
            <person name="Ito Y."/>
            <person name="Asashima M."/>
            <person name="Ueno N."/>
            <person name="Matsuda Y."/>
            <person name="Veenstra G.J."/>
            <person name="Fujiyama A."/>
            <person name="Harland R.M."/>
            <person name="Taira M."/>
            <person name="Rokhsar D.S."/>
        </authorList>
    </citation>
    <scope>NUCLEOTIDE SEQUENCE [LARGE SCALE GENOMIC DNA]</scope>
    <source>
        <strain evidence="2">J</strain>
    </source>
</reference>
<sequence length="86" mass="9774">MIKCPCSLADIEMAVEQVKDRLDPHKNVINISNESTILILHCRTLRNIISHKIDGNIDRNTLRFLKKAEWVYDSKAVSLNGTVISI</sequence>
<accession>A0A974BTV1</accession>
<protein>
    <submittedName>
        <fullName evidence="1">Uncharacterized protein</fullName>
    </submittedName>
</protein>
<dbReference type="Proteomes" id="UP000694892">
    <property type="component" value="Chromosome 9_10S"/>
</dbReference>
<proteinExistence type="predicted"/>
<gene>
    <name evidence="1" type="ORF">XELAEV_18046606mg</name>
</gene>
<dbReference type="AlphaFoldDB" id="A0A974BTV1"/>
<name>A0A974BTV1_XENLA</name>
<evidence type="ECO:0000313" key="2">
    <source>
        <dbReference type="Proteomes" id="UP000694892"/>
    </source>
</evidence>
<evidence type="ECO:0000313" key="1">
    <source>
        <dbReference type="EMBL" id="OCT60582.1"/>
    </source>
</evidence>
<dbReference type="EMBL" id="CM004483">
    <property type="protein sequence ID" value="OCT60582.1"/>
    <property type="molecule type" value="Genomic_DNA"/>
</dbReference>
<organism evidence="1 2">
    <name type="scientific">Xenopus laevis</name>
    <name type="common">African clawed frog</name>
    <dbReference type="NCBI Taxonomy" id="8355"/>
    <lineage>
        <taxon>Eukaryota</taxon>
        <taxon>Metazoa</taxon>
        <taxon>Chordata</taxon>
        <taxon>Craniata</taxon>
        <taxon>Vertebrata</taxon>
        <taxon>Euteleostomi</taxon>
        <taxon>Amphibia</taxon>
        <taxon>Batrachia</taxon>
        <taxon>Anura</taxon>
        <taxon>Pipoidea</taxon>
        <taxon>Pipidae</taxon>
        <taxon>Xenopodinae</taxon>
        <taxon>Xenopus</taxon>
        <taxon>Xenopus</taxon>
    </lineage>
</organism>